<proteinExistence type="predicted"/>
<organism evidence="1 2">
    <name type="scientific">Liparis tanakae</name>
    <name type="common">Tanaka's snailfish</name>
    <dbReference type="NCBI Taxonomy" id="230148"/>
    <lineage>
        <taxon>Eukaryota</taxon>
        <taxon>Metazoa</taxon>
        <taxon>Chordata</taxon>
        <taxon>Craniata</taxon>
        <taxon>Vertebrata</taxon>
        <taxon>Euteleostomi</taxon>
        <taxon>Actinopterygii</taxon>
        <taxon>Neopterygii</taxon>
        <taxon>Teleostei</taxon>
        <taxon>Neoteleostei</taxon>
        <taxon>Acanthomorphata</taxon>
        <taxon>Eupercaria</taxon>
        <taxon>Perciformes</taxon>
        <taxon>Cottioidei</taxon>
        <taxon>Cottales</taxon>
        <taxon>Liparidae</taxon>
        <taxon>Liparis</taxon>
    </lineage>
</organism>
<accession>A0A4Z2FVA8</accession>
<dbReference type="AlphaFoldDB" id="A0A4Z2FVA8"/>
<dbReference type="Proteomes" id="UP000314294">
    <property type="component" value="Unassembled WGS sequence"/>
</dbReference>
<keyword evidence="2" id="KW-1185">Reference proteome</keyword>
<dbReference type="EMBL" id="SRLO01000862">
    <property type="protein sequence ID" value="TNN45168.1"/>
    <property type="molecule type" value="Genomic_DNA"/>
</dbReference>
<evidence type="ECO:0000313" key="1">
    <source>
        <dbReference type="EMBL" id="TNN45168.1"/>
    </source>
</evidence>
<reference evidence="1 2" key="1">
    <citation type="submission" date="2019-03" db="EMBL/GenBank/DDBJ databases">
        <title>First draft genome of Liparis tanakae, snailfish: a comprehensive survey of snailfish specific genes.</title>
        <authorList>
            <person name="Kim W."/>
            <person name="Song I."/>
            <person name="Jeong J.-H."/>
            <person name="Kim D."/>
            <person name="Kim S."/>
            <person name="Ryu S."/>
            <person name="Song J.Y."/>
            <person name="Lee S.K."/>
        </authorList>
    </citation>
    <scope>NUCLEOTIDE SEQUENCE [LARGE SCALE GENOMIC DNA]</scope>
    <source>
        <tissue evidence="1">Muscle</tissue>
    </source>
</reference>
<name>A0A4Z2FVA8_9TELE</name>
<protein>
    <submittedName>
        <fullName evidence="1">Uncharacterized protein</fullName>
    </submittedName>
</protein>
<evidence type="ECO:0000313" key="2">
    <source>
        <dbReference type="Proteomes" id="UP000314294"/>
    </source>
</evidence>
<sequence length="71" mass="7816">MFIFNAQSCDMRSVAIFHNVRMAAVAAQIHPFTWNSNASARPHDVSIVGSSVTEAARADLAIRRVEMSPEK</sequence>
<gene>
    <name evidence="1" type="ORF">EYF80_044618</name>
</gene>
<comment type="caution">
    <text evidence="1">The sequence shown here is derived from an EMBL/GenBank/DDBJ whole genome shotgun (WGS) entry which is preliminary data.</text>
</comment>